<sequence length="224" mass="25193">MDRSLSIVLPVCNAQKQLVEQAPRLLEALSDLATRFELVIVDDGSTDQTEDVAVELARQYPQIRCVRHRLPKGQKAAIETGLEEASGEIVLVHDIATPLSEEELLRLWSLRNEKELVMARAEREEKSSSAAVVYRMMNLNDAPRRSTAGMQMIRREAAEQVVASEAVARRRPDAGPQHRLDPRMAADSRPGVDPDDRDVSGRRPPNFLSRMNRVRSRSISQFSE</sequence>
<keyword evidence="3" id="KW-0328">Glycosyltransferase</keyword>
<dbReference type="Gene3D" id="3.90.550.10">
    <property type="entry name" value="Spore Coat Polysaccharide Biosynthesis Protein SpsA, Chain A"/>
    <property type="match status" value="1"/>
</dbReference>
<dbReference type="SUPFAM" id="SSF53448">
    <property type="entry name" value="Nucleotide-diphospho-sugar transferases"/>
    <property type="match status" value="1"/>
</dbReference>
<dbReference type="InterPro" id="IPR029044">
    <property type="entry name" value="Nucleotide-diphossugar_trans"/>
</dbReference>
<evidence type="ECO:0000259" key="2">
    <source>
        <dbReference type="Pfam" id="PF00535"/>
    </source>
</evidence>
<reference evidence="3 4" key="1">
    <citation type="submission" date="2019-02" db="EMBL/GenBank/DDBJ databases">
        <title>Deep-cultivation of Planctomycetes and their phenomic and genomic characterization uncovers novel biology.</title>
        <authorList>
            <person name="Wiegand S."/>
            <person name="Jogler M."/>
            <person name="Boedeker C."/>
            <person name="Pinto D."/>
            <person name="Vollmers J."/>
            <person name="Rivas-Marin E."/>
            <person name="Kohn T."/>
            <person name="Peeters S.H."/>
            <person name="Heuer A."/>
            <person name="Rast P."/>
            <person name="Oberbeckmann S."/>
            <person name="Bunk B."/>
            <person name="Jeske O."/>
            <person name="Meyerdierks A."/>
            <person name="Storesund J.E."/>
            <person name="Kallscheuer N."/>
            <person name="Luecker S."/>
            <person name="Lage O.M."/>
            <person name="Pohl T."/>
            <person name="Merkel B.J."/>
            <person name="Hornburger P."/>
            <person name="Mueller R.-W."/>
            <person name="Bruemmer F."/>
            <person name="Labrenz M."/>
            <person name="Spormann A.M."/>
            <person name="Op den Camp H."/>
            <person name="Overmann J."/>
            <person name="Amann R."/>
            <person name="Jetten M.S.M."/>
            <person name="Mascher T."/>
            <person name="Medema M.H."/>
            <person name="Devos D.P."/>
            <person name="Kaster A.-K."/>
            <person name="Ovreas L."/>
            <person name="Rohde M."/>
            <person name="Galperin M.Y."/>
            <person name="Jogler C."/>
        </authorList>
    </citation>
    <scope>NUCLEOTIDE SEQUENCE [LARGE SCALE GENOMIC DNA]</scope>
    <source>
        <strain evidence="3 4">Pla85_3_4</strain>
    </source>
</reference>
<dbReference type="GO" id="GO:0099621">
    <property type="term" value="F:undecaprenyl-phosphate 4-deoxy-4-formamido-L-arabinose transferase activity"/>
    <property type="evidence" value="ECO:0007669"/>
    <property type="project" value="UniProtKB-EC"/>
</dbReference>
<dbReference type="RefSeq" id="WP_197443329.1">
    <property type="nucleotide sequence ID" value="NZ_CP036433.1"/>
</dbReference>
<organism evidence="3 4">
    <name type="scientific">Lignipirellula cremea</name>
    <dbReference type="NCBI Taxonomy" id="2528010"/>
    <lineage>
        <taxon>Bacteria</taxon>
        <taxon>Pseudomonadati</taxon>
        <taxon>Planctomycetota</taxon>
        <taxon>Planctomycetia</taxon>
        <taxon>Pirellulales</taxon>
        <taxon>Pirellulaceae</taxon>
        <taxon>Lignipirellula</taxon>
    </lineage>
</organism>
<keyword evidence="4" id="KW-1185">Reference proteome</keyword>
<dbReference type="PANTHER" id="PTHR48090">
    <property type="entry name" value="UNDECAPRENYL-PHOSPHATE 4-DEOXY-4-FORMAMIDO-L-ARABINOSE TRANSFERASE-RELATED"/>
    <property type="match status" value="1"/>
</dbReference>
<proteinExistence type="predicted"/>
<dbReference type="EMBL" id="CP036433">
    <property type="protein sequence ID" value="QDU95447.1"/>
    <property type="molecule type" value="Genomic_DNA"/>
</dbReference>
<dbReference type="Proteomes" id="UP000317648">
    <property type="component" value="Chromosome"/>
</dbReference>
<keyword evidence="3" id="KW-0808">Transferase</keyword>
<name>A0A518DUD1_9BACT</name>
<dbReference type="InterPro" id="IPR050256">
    <property type="entry name" value="Glycosyltransferase_2"/>
</dbReference>
<dbReference type="AlphaFoldDB" id="A0A518DUD1"/>
<evidence type="ECO:0000256" key="1">
    <source>
        <dbReference type="SAM" id="MobiDB-lite"/>
    </source>
</evidence>
<gene>
    <name evidence="3" type="primary">arnC_1</name>
    <name evidence="3" type="ORF">Pla8534_32620</name>
</gene>
<feature type="region of interest" description="Disordered" evidence="1">
    <location>
        <begin position="162"/>
        <end position="224"/>
    </location>
</feature>
<dbReference type="KEGG" id="lcre:Pla8534_32620"/>
<protein>
    <submittedName>
        <fullName evidence="3">Undecaprenyl-phosphate 4-deoxy-4-formamido-L-arabinose transferase</fullName>
        <ecNumber evidence="3">2.4.2.53</ecNumber>
    </submittedName>
</protein>
<feature type="compositionally biased region" description="Basic and acidic residues" evidence="1">
    <location>
        <begin position="167"/>
        <end position="201"/>
    </location>
</feature>
<evidence type="ECO:0000313" key="3">
    <source>
        <dbReference type="EMBL" id="QDU95447.1"/>
    </source>
</evidence>
<dbReference type="Pfam" id="PF00535">
    <property type="entry name" value="Glycos_transf_2"/>
    <property type="match status" value="1"/>
</dbReference>
<accession>A0A518DUD1</accession>
<feature type="domain" description="Glycosyltransferase 2-like" evidence="2">
    <location>
        <begin position="6"/>
        <end position="94"/>
    </location>
</feature>
<dbReference type="InterPro" id="IPR001173">
    <property type="entry name" value="Glyco_trans_2-like"/>
</dbReference>
<evidence type="ECO:0000313" key="4">
    <source>
        <dbReference type="Proteomes" id="UP000317648"/>
    </source>
</evidence>
<dbReference type="EC" id="2.4.2.53" evidence="3"/>